<dbReference type="GO" id="GO:0005829">
    <property type="term" value="C:cytosol"/>
    <property type="evidence" value="ECO:0007669"/>
    <property type="project" value="TreeGrafter"/>
</dbReference>
<keyword evidence="6 11" id="KW-0547">Nucleotide-binding</keyword>
<dbReference type="GO" id="GO:0006233">
    <property type="term" value="P:dTDP biosynthetic process"/>
    <property type="evidence" value="ECO:0007669"/>
    <property type="project" value="InterPro"/>
</dbReference>
<sequence length="208" mass="23022">MKKGLFITLEGPDGSGKTTVSTKVVESLSKKGYQVMYTREPGGSEIAEKIRSIILDPANTAMDARTEALLYAASRRQHLVEIVLPALEKGITVISDRFVDSSLAYQGCGRQIGIQEVYDINLFATGGRMPDRTYFLNVPAETGLARIASRTYLDRLDQESQAFHQRVYEGYQKVIAMYSERIEVVDATRDADTVAHDVEARILGLLNG</sequence>
<evidence type="ECO:0000256" key="4">
    <source>
        <dbReference type="ARBA" id="ARBA00022679"/>
    </source>
</evidence>
<evidence type="ECO:0000313" key="14">
    <source>
        <dbReference type="Proteomes" id="UP001286174"/>
    </source>
</evidence>
<keyword evidence="4 11" id="KW-0808">Transferase</keyword>
<accession>A0AB35U1I5</accession>
<evidence type="ECO:0000256" key="8">
    <source>
        <dbReference type="ARBA" id="ARBA00022840"/>
    </source>
</evidence>
<reference evidence="13 14" key="1">
    <citation type="submission" date="2022-03" db="EMBL/GenBank/DDBJ databases">
        <title>Novel taxa within the pig intestine.</title>
        <authorList>
            <person name="Wylensek D."/>
            <person name="Bishof K."/>
            <person name="Afrizal A."/>
            <person name="Clavel T."/>
        </authorList>
    </citation>
    <scope>NUCLEOTIDE SEQUENCE [LARGE SCALE GENOMIC DNA]</scope>
    <source>
        <strain evidence="13 14">CLA-KB-P133</strain>
    </source>
</reference>
<dbReference type="EC" id="2.7.4.9" evidence="2 11"/>
<dbReference type="GO" id="GO:0004798">
    <property type="term" value="F:dTMP kinase activity"/>
    <property type="evidence" value="ECO:0007669"/>
    <property type="project" value="UniProtKB-UniRule"/>
</dbReference>
<dbReference type="InterPro" id="IPR039430">
    <property type="entry name" value="Thymidylate_kin-like_dom"/>
</dbReference>
<dbReference type="PANTHER" id="PTHR10344:SF4">
    <property type="entry name" value="UMP-CMP KINASE 2, MITOCHONDRIAL"/>
    <property type="match status" value="1"/>
</dbReference>
<feature type="domain" description="Thymidylate kinase-like" evidence="12">
    <location>
        <begin position="9"/>
        <end position="196"/>
    </location>
</feature>
<comment type="catalytic activity">
    <reaction evidence="9 11">
        <text>dTMP + ATP = dTDP + ADP</text>
        <dbReference type="Rhea" id="RHEA:13517"/>
        <dbReference type="ChEBI" id="CHEBI:30616"/>
        <dbReference type="ChEBI" id="CHEBI:58369"/>
        <dbReference type="ChEBI" id="CHEBI:63528"/>
        <dbReference type="ChEBI" id="CHEBI:456216"/>
        <dbReference type="EC" id="2.7.4.9"/>
    </reaction>
</comment>
<comment type="caution">
    <text evidence="13">The sequence shown here is derived from an EMBL/GenBank/DDBJ whole genome shotgun (WGS) entry which is preliminary data.</text>
</comment>
<organism evidence="13 14">
    <name type="scientific">Grylomicrobium aquisgranensis</name>
    <dbReference type="NCBI Taxonomy" id="2926318"/>
    <lineage>
        <taxon>Bacteria</taxon>
        <taxon>Bacillati</taxon>
        <taxon>Bacillota</taxon>
        <taxon>Erysipelotrichia</taxon>
        <taxon>Erysipelotrichales</taxon>
        <taxon>Erysipelotrichaceae</taxon>
        <taxon>Grylomicrobium</taxon>
    </lineage>
</organism>
<dbReference type="InterPro" id="IPR018095">
    <property type="entry name" value="Thymidylate_kin_CS"/>
</dbReference>
<comment type="similarity">
    <text evidence="1 11">Belongs to the thymidylate kinase family.</text>
</comment>
<dbReference type="EMBL" id="JALBUR010000003">
    <property type="protein sequence ID" value="MDX8418938.1"/>
    <property type="molecule type" value="Genomic_DNA"/>
</dbReference>
<dbReference type="CDD" id="cd01672">
    <property type="entry name" value="TMPK"/>
    <property type="match status" value="1"/>
</dbReference>
<evidence type="ECO:0000256" key="5">
    <source>
        <dbReference type="ARBA" id="ARBA00022727"/>
    </source>
</evidence>
<evidence type="ECO:0000256" key="7">
    <source>
        <dbReference type="ARBA" id="ARBA00022777"/>
    </source>
</evidence>
<dbReference type="InterPro" id="IPR018094">
    <property type="entry name" value="Thymidylate_kinase"/>
</dbReference>
<keyword evidence="7 11" id="KW-0418">Kinase</keyword>
<keyword evidence="8 11" id="KW-0067">ATP-binding</keyword>
<evidence type="ECO:0000256" key="11">
    <source>
        <dbReference type="HAMAP-Rule" id="MF_00165"/>
    </source>
</evidence>
<evidence type="ECO:0000313" key="13">
    <source>
        <dbReference type="EMBL" id="MDX8418938.1"/>
    </source>
</evidence>
<evidence type="ECO:0000256" key="9">
    <source>
        <dbReference type="ARBA" id="ARBA00048743"/>
    </source>
</evidence>
<dbReference type="FunFam" id="3.40.50.300:FF:000225">
    <property type="entry name" value="Thymidylate kinase"/>
    <property type="match status" value="1"/>
</dbReference>
<evidence type="ECO:0000256" key="6">
    <source>
        <dbReference type="ARBA" id="ARBA00022741"/>
    </source>
</evidence>
<name>A0AB35U1I5_9FIRM</name>
<dbReference type="Pfam" id="PF02223">
    <property type="entry name" value="Thymidylate_kin"/>
    <property type="match status" value="1"/>
</dbReference>
<dbReference type="HAMAP" id="MF_00165">
    <property type="entry name" value="Thymidylate_kinase"/>
    <property type="match status" value="1"/>
</dbReference>
<dbReference type="AlphaFoldDB" id="A0AB35U1I5"/>
<protein>
    <recommendedName>
        <fullName evidence="3 11">Thymidylate kinase</fullName>
        <ecNumber evidence="2 11">2.7.4.9</ecNumber>
    </recommendedName>
    <alternativeName>
        <fullName evidence="11">dTMP kinase</fullName>
    </alternativeName>
</protein>
<dbReference type="PANTHER" id="PTHR10344">
    <property type="entry name" value="THYMIDYLATE KINASE"/>
    <property type="match status" value="1"/>
</dbReference>
<evidence type="ECO:0000256" key="3">
    <source>
        <dbReference type="ARBA" id="ARBA00017144"/>
    </source>
</evidence>
<dbReference type="GO" id="GO:0006227">
    <property type="term" value="P:dUDP biosynthetic process"/>
    <property type="evidence" value="ECO:0007669"/>
    <property type="project" value="TreeGrafter"/>
</dbReference>
<evidence type="ECO:0000259" key="12">
    <source>
        <dbReference type="Pfam" id="PF02223"/>
    </source>
</evidence>
<dbReference type="PROSITE" id="PS01331">
    <property type="entry name" value="THYMIDYLATE_KINASE"/>
    <property type="match status" value="1"/>
</dbReference>
<dbReference type="InterPro" id="IPR027417">
    <property type="entry name" value="P-loop_NTPase"/>
</dbReference>
<dbReference type="GO" id="GO:0005524">
    <property type="term" value="F:ATP binding"/>
    <property type="evidence" value="ECO:0007669"/>
    <property type="project" value="UniProtKB-UniRule"/>
</dbReference>
<proteinExistence type="inferred from homology"/>
<dbReference type="GO" id="GO:0006235">
    <property type="term" value="P:dTTP biosynthetic process"/>
    <property type="evidence" value="ECO:0007669"/>
    <property type="project" value="UniProtKB-UniRule"/>
</dbReference>
<keyword evidence="5 11" id="KW-0545">Nucleotide biosynthesis</keyword>
<evidence type="ECO:0000256" key="2">
    <source>
        <dbReference type="ARBA" id="ARBA00012980"/>
    </source>
</evidence>
<dbReference type="Proteomes" id="UP001286174">
    <property type="component" value="Unassembled WGS sequence"/>
</dbReference>
<gene>
    <name evidence="11 13" type="primary">tmk</name>
    <name evidence="13" type="ORF">MOZ60_02390</name>
</gene>
<evidence type="ECO:0000256" key="1">
    <source>
        <dbReference type="ARBA" id="ARBA00009776"/>
    </source>
</evidence>
<dbReference type="Gene3D" id="3.40.50.300">
    <property type="entry name" value="P-loop containing nucleotide triphosphate hydrolases"/>
    <property type="match status" value="1"/>
</dbReference>
<dbReference type="SUPFAM" id="SSF52540">
    <property type="entry name" value="P-loop containing nucleoside triphosphate hydrolases"/>
    <property type="match status" value="1"/>
</dbReference>
<comment type="function">
    <text evidence="10 11">Phosphorylation of dTMP to form dTDP in both de novo and salvage pathways of dTTP synthesis.</text>
</comment>
<keyword evidence="14" id="KW-1185">Reference proteome</keyword>
<feature type="binding site" evidence="11">
    <location>
        <begin position="11"/>
        <end position="18"/>
    </location>
    <ligand>
        <name>ATP</name>
        <dbReference type="ChEBI" id="CHEBI:30616"/>
    </ligand>
</feature>
<evidence type="ECO:0000256" key="10">
    <source>
        <dbReference type="ARBA" id="ARBA00057735"/>
    </source>
</evidence>
<dbReference type="NCBIfam" id="TIGR00041">
    <property type="entry name" value="DTMP_kinase"/>
    <property type="match status" value="1"/>
</dbReference>
<dbReference type="RefSeq" id="WP_277645243.1">
    <property type="nucleotide sequence ID" value="NZ_JALBUR010000003.1"/>
</dbReference>